<sequence length="165" mass="18428">MKEQKEALKKVAETLLDEPVIIKITQKPKYFFQKPKEKEFRVEKLCLGSLIRISKILLSIDTEMFKQGSFVENCMKVMAGKGDLMAEIIAIAIVNRKTPPSKSLINLIMEEFTSADMLTALSVVIKQMDITSFMNSIISIKGTTLLEMSPTDQGRKIAPGVQSEG</sequence>
<organism evidence="1 2">
    <name type="scientific">Danxiaibacter flavus</name>
    <dbReference type="NCBI Taxonomy" id="3049108"/>
    <lineage>
        <taxon>Bacteria</taxon>
        <taxon>Pseudomonadati</taxon>
        <taxon>Bacteroidota</taxon>
        <taxon>Chitinophagia</taxon>
        <taxon>Chitinophagales</taxon>
        <taxon>Chitinophagaceae</taxon>
        <taxon>Danxiaibacter</taxon>
    </lineage>
</organism>
<proteinExistence type="predicted"/>
<evidence type="ECO:0000313" key="1">
    <source>
        <dbReference type="EMBL" id="MEX6691265.1"/>
    </source>
</evidence>
<dbReference type="Proteomes" id="UP001560573">
    <property type="component" value="Unassembled WGS sequence"/>
</dbReference>
<keyword evidence="2" id="KW-1185">Reference proteome</keyword>
<gene>
    <name evidence="1" type="ORF">QTN47_27395</name>
</gene>
<dbReference type="EMBL" id="JAULBC010000015">
    <property type="protein sequence ID" value="MEX6691265.1"/>
    <property type="molecule type" value="Genomic_DNA"/>
</dbReference>
<name>A0ABV3ZNS2_9BACT</name>
<evidence type="ECO:0000313" key="2">
    <source>
        <dbReference type="Proteomes" id="UP001560573"/>
    </source>
</evidence>
<comment type="caution">
    <text evidence="1">The sequence shown here is derived from an EMBL/GenBank/DDBJ whole genome shotgun (WGS) entry which is preliminary data.</text>
</comment>
<accession>A0ABV3ZNS2</accession>
<reference evidence="1 2" key="1">
    <citation type="submission" date="2023-07" db="EMBL/GenBank/DDBJ databases">
        <authorList>
            <person name="Lian W.-H."/>
        </authorList>
    </citation>
    <scope>NUCLEOTIDE SEQUENCE [LARGE SCALE GENOMIC DNA]</scope>
    <source>
        <strain evidence="1 2">SYSU DXS3180</strain>
    </source>
</reference>
<protein>
    <submittedName>
        <fullName evidence="1">Uncharacterized protein</fullName>
    </submittedName>
</protein>
<dbReference type="RefSeq" id="WP_369332681.1">
    <property type="nucleotide sequence ID" value="NZ_JAULBC010000015.1"/>
</dbReference>